<proteinExistence type="predicted"/>
<keyword evidence="5" id="KW-1185">Reference proteome</keyword>
<organism evidence="4 5">
    <name type="scientific">Duganella guangzhouensis</name>
    <dbReference type="NCBI Taxonomy" id="2666084"/>
    <lineage>
        <taxon>Bacteria</taxon>
        <taxon>Pseudomonadati</taxon>
        <taxon>Pseudomonadota</taxon>
        <taxon>Betaproteobacteria</taxon>
        <taxon>Burkholderiales</taxon>
        <taxon>Oxalobacteraceae</taxon>
        <taxon>Telluria group</taxon>
        <taxon>Duganella</taxon>
    </lineage>
</organism>
<dbReference type="PIRSF" id="PIRSF018266">
    <property type="entry name" value="FecR"/>
    <property type="match status" value="1"/>
</dbReference>
<dbReference type="GO" id="GO:0016989">
    <property type="term" value="F:sigma factor antagonist activity"/>
    <property type="evidence" value="ECO:0007669"/>
    <property type="project" value="TreeGrafter"/>
</dbReference>
<sequence length="327" mass="35369">MPVDQERSRIAEQAAEWIISLGADDADQRPDLQAGFEAWKQADPRHAAAAQRMQAMLGQLDAYGGSPARAALASAGRVSRKLPLARAAAALMVTALLTALALGVPLTQPSLLLADIRTGSNEWQTRVLADGSRITLSSGSAVDLAFSEEQRVVRLLRGEVLVEVARDPSRPFLVQTGDGSIRALGTRFTVERGEKATELAMLESKTEVRTQDHPAVPTVVSAGEKVRFTRDGVGAVTPVDVASIADAWRDHQLVVQGRPLAEVLDQLARHHRGIIQYDERQIASMRVSAVLPLDDTDRALHLLLNSFPKLRIRTLTPYVVLVDAPPG</sequence>
<dbReference type="InterPro" id="IPR012373">
    <property type="entry name" value="Ferrdict_sens_TM"/>
</dbReference>
<dbReference type="Gene3D" id="2.60.120.1440">
    <property type="match status" value="1"/>
</dbReference>
<dbReference type="Pfam" id="PF04773">
    <property type="entry name" value="FecR"/>
    <property type="match status" value="1"/>
</dbReference>
<dbReference type="EMBL" id="WKJK01000003">
    <property type="protein sequence ID" value="MRW89567.1"/>
    <property type="molecule type" value="Genomic_DNA"/>
</dbReference>
<dbReference type="PANTHER" id="PTHR30273">
    <property type="entry name" value="PERIPLASMIC SIGNAL SENSOR AND SIGMA FACTOR ACTIVATOR FECR-RELATED"/>
    <property type="match status" value="1"/>
</dbReference>
<dbReference type="InterPro" id="IPR006860">
    <property type="entry name" value="FecR"/>
</dbReference>
<evidence type="ECO:0000259" key="3">
    <source>
        <dbReference type="Pfam" id="PF16220"/>
    </source>
</evidence>
<dbReference type="RefSeq" id="WP_154374208.1">
    <property type="nucleotide sequence ID" value="NZ_WKJK01000003.1"/>
</dbReference>
<evidence type="ECO:0000256" key="1">
    <source>
        <dbReference type="SAM" id="Phobius"/>
    </source>
</evidence>
<evidence type="ECO:0000313" key="5">
    <source>
        <dbReference type="Proteomes" id="UP000433309"/>
    </source>
</evidence>
<accession>A0A6I2KX39</accession>
<protein>
    <submittedName>
        <fullName evidence="4">DUF4880 domain-containing protein</fullName>
    </submittedName>
</protein>
<gene>
    <name evidence="4" type="ORF">GJ699_06185</name>
</gene>
<feature type="transmembrane region" description="Helical" evidence="1">
    <location>
        <begin position="87"/>
        <end position="106"/>
    </location>
</feature>
<dbReference type="Proteomes" id="UP000433309">
    <property type="component" value="Unassembled WGS sequence"/>
</dbReference>
<dbReference type="Pfam" id="PF16220">
    <property type="entry name" value="DUF4880"/>
    <property type="match status" value="1"/>
</dbReference>
<evidence type="ECO:0000259" key="2">
    <source>
        <dbReference type="Pfam" id="PF04773"/>
    </source>
</evidence>
<keyword evidence="1" id="KW-1133">Transmembrane helix</keyword>
<evidence type="ECO:0000313" key="4">
    <source>
        <dbReference type="EMBL" id="MRW89567.1"/>
    </source>
</evidence>
<keyword evidence="1" id="KW-0472">Membrane</keyword>
<comment type="caution">
    <text evidence="4">The sequence shown here is derived from an EMBL/GenBank/DDBJ whole genome shotgun (WGS) entry which is preliminary data.</text>
</comment>
<feature type="domain" description="FecR protein" evidence="2">
    <location>
        <begin position="115"/>
        <end position="204"/>
    </location>
</feature>
<name>A0A6I2KX39_9BURK</name>
<dbReference type="InterPro" id="IPR032623">
    <property type="entry name" value="FecR_N"/>
</dbReference>
<dbReference type="PANTHER" id="PTHR30273:SF2">
    <property type="entry name" value="PROTEIN FECR"/>
    <property type="match status" value="1"/>
</dbReference>
<dbReference type="AlphaFoldDB" id="A0A6I2KX39"/>
<keyword evidence="1" id="KW-0812">Transmembrane</keyword>
<reference evidence="4 5" key="1">
    <citation type="submission" date="2019-11" db="EMBL/GenBank/DDBJ databases">
        <title>Novel species isolated from a subtropical stream in China.</title>
        <authorList>
            <person name="Lu H."/>
        </authorList>
    </citation>
    <scope>NUCLEOTIDE SEQUENCE [LARGE SCALE GENOMIC DNA]</scope>
    <source>
        <strain evidence="4 5">FT80W</strain>
    </source>
</reference>
<feature type="domain" description="FecR N-terminal" evidence="3">
    <location>
        <begin position="12"/>
        <end position="56"/>
    </location>
</feature>